<gene>
    <name evidence="3" type="ORF">L596_015493</name>
</gene>
<feature type="signal peptide" evidence="1">
    <location>
        <begin position="1"/>
        <end position="16"/>
    </location>
</feature>
<sequence length="215" mass="24461">MRVLFAILACVGCYAATHIREAQFQIQGIEVTDEIASRERRQVNPDYVRPQFGRNALTTAARVQRVANGGNADPQATKYYYPPRQPLPLPKCFHNPTGYVCCNVHLNDLIVDTYTELESRPKFHSCNINLIARELQNASEKRFNTTFESIVSYDDFAQKVHFHNDFVCKVELGGRYMLAYATAKDVQQAQLEHDKGTFGPQNEIPRHAAKRSILI</sequence>
<dbReference type="OrthoDB" id="5870380at2759"/>
<dbReference type="InterPro" id="IPR007284">
    <property type="entry name" value="Ground-like_dom"/>
</dbReference>
<keyword evidence="1" id="KW-0732">Signal</keyword>
<dbReference type="EMBL" id="AZBU02000004">
    <property type="protein sequence ID" value="TKR81655.1"/>
    <property type="molecule type" value="Genomic_DNA"/>
</dbReference>
<dbReference type="STRING" id="34508.A0A4V6A347"/>
<name>A0A4V6A347_STECR</name>
<dbReference type="AlphaFoldDB" id="A0A4V6A347"/>
<reference evidence="3 4" key="2">
    <citation type="journal article" date="2019" name="G3 (Bethesda)">
        <title>Hybrid Assembly of the Genome of the Entomopathogenic Nematode Steinernema carpocapsae Identifies the X-Chromosome.</title>
        <authorList>
            <person name="Serra L."/>
            <person name="Macchietto M."/>
            <person name="Macias-Munoz A."/>
            <person name="McGill C.J."/>
            <person name="Rodriguez I.M."/>
            <person name="Rodriguez B."/>
            <person name="Murad R."/>
            <person name="Mortazavi A."/>
        </authorList>
    </citation>
    <scope>NUCLEOTIDE SEQUENCE [LARGE SCALE GENOMIC DNA]</scope>
    <source>
        <strain evidence="3 4">ALL</strain>
    </source>
</reference>
<keyword evidence="4" id="KW-1185">Reference proteome</keyword>
<dbReference type="Pfam" id="PF04155">
    <property type="entry name" value="Ground-like"/>
    <property type="match status" value="1"/>
</dbReference>
<dbReference type="Proteomes" id="UP000298663">
    <property type="component" value="Unassembled WGS sequence"/>
</dbReference>
<organism evidence="3 4">
    <name type="scientific">Steinernema carpocapsae</name>
    <name type="common">Entomopathogenic nematode</name>
    <dbReference type="NCBI Taxonomy" id="34508"/>
    <lineage>
        <taxon>Eukaryota</taxon>
        <taxon>Metazoa</taxon>
        <taxon>Ecdysozoa</taxon>
        <taxon>Nematoda</taxon>
        <taxon>Chromadorea</taxon>
        <taxon>Rhabditida</taxon>
        <taxon>Tylenchina</taxon>
        <taxon>Panagrolaimomorpha</taxon>
        <taxon>Strongyloidoidea</taxon>
        <taxon>Steinernematidae</taxon>
        <taxon>Steinernema</taxon>
    </lineage>
</organism>
<accession>A0A4V6A347</accession>
<evidence type="ECO:0000313" key="3">
    <source>
        <dbReference type="EMBL" id="TKR81655.1"/>
    </source>
</evidence>
<dbReference type="PANTHER" id="PTHR31967:SF14">
    <property type="entry name" value="GROUND-LIKE DOMAIN-CONTAINING PROTEIN"/>
    <property type="match status" value="1"/>
</dbReference>
<protein>
    <recommendedName>
        <fullName evidence="2">Ground-like domain-containing protein</fullName>
    </recommendedName>
</protein>
<evidence type="ECO:0000313" key="4">
    <source>
        <dbReference type="Proteomes" id="UP000298663"/>
    </source>
</evidence>
<comment type="caution">
    <text evidence="3">The sequence shown here is derived from an EMBL/GenBank/DDBJ whole genome shotgun (WGS) entry which is preliminary data.</text>
</comment>
<feature type="chain" id="PRO_5020487386" description="Ground-like domain-containing protein" evidence="1">
    <location>
        <begin position="17"/>
        <end position="215"/>
    </location>
</feature>
<dbReference type="PANTHER" id="PTHR31967">
    <property type="entry name" value="GROUNDHOG (HEDGEHOG-LIKE FAMILY)-RELATED"/>
    <property type="match status" value="1"/>
</dbReference>
<reference evidence="3 4" key="1">
    <citation type="journal article" date="2015" name="Genome Biol.">
        <title>Comparative genomics of Steinernema reveals deeply conserved gene regulatory networks.</title>
        <authorList>
            <person name="Dillman A.R."/>
            <person name="Macchietto M."/>
            <person name="Porter C.F."/>
            <person name="Rogers A."/>
            <person name="Williams B."/>
            <person name="Antoshechkin I."/>
            <person name="Lee M.M."/>
            <person name="Goodwin Z."/>
            <person name="Lu X."/>
            <person name="Lewis E.E."/>
            <person name="Goodrich-Blair H."/>
            <person name="Stock S.P."/>
            <person name="Adams B.J."/>
            <person name="Sternberg P.W."/>
            <person name="Mortazavi A."/>
        </authorList>
    </citation>
    <scope>NUCLEOTIDE SEQUENCE [LARGE SCALE GENOMIC DNA]</scope>
    <source>
        <strain evidence="3 4">ALL</strain>
    </source>
</reference>
<proteinExistence type="predicted"/>
<evidence type="ECO:0000259" key="2">
    <source>
        <dbReference type="Pfam" id="PF04155"/>
    </source>
</evidence>
<evidence type="ECO:0000256" key="1">
    <source>
        <dbReference type="SAM" id="SignalP"/>
    </source>
</evidence>
<feature type="domain" description="Ground-like" evidence="2">
    <location>
        <begin position="98"/>
        <end position="180"/>
    </location>
</feature>